<feature type="signal peptide" evidence="1">
    <location>
        <begin position="1"/>
        <end position="17"/>
    </location>
</feature>
<organism evidence="2 3">
    <name type="scientific">Bugula neritina</name>
    <name type="common">Brown bryozoan</name>
    <name type="synonym">Sertularia neritina</name>
    <dbReference type="NCBI Taxonomy" id="10212"/>
    <lineage>
        <taxon>Eukaryota</taxon>
        <taxon>Metazoa</taxon>
        <taxon>Spiralia</taxon>
        <taxon>Lophotrochozoa</taxon>
        <taxon>Bryozoa</taxon>
        <taxon>Gymnolaemata</taxon>
        <taxon>Cheilostomatida</taxon>
        <taxon>Flustrina</taxon>
        <taxon>Buguloidea</taxon>
        <taxon>Bugulidae</taxon>
        <taxon>Bugula</taxon>
    </lineage>
</organism>
<evidence type="ECO:0000256" key="1">
    <source>
        <dbReference type="SAM" id="SignalP"/>
    </source>
</evidence>
<sequence length="123" mass="13285">MIGLVVYLLASCQDTKSGPVCGCEKCTQGDYCDQPIKSCECNSLCTPGESCRLDSNYLPQCFCEDKCYFGPGCAQRKNTCECYNPCSSDQVCSEVNGQLTCDCLDPCANLAPSVSILYKHVSA</sequence>
<keyword evidence="1" id="KW-0732">Signal</keyword>
<comment type="caution">
    <text evidence="2">The sequence shown here is derived from an EMBL/GenBank/DDBJ whole genome shotgun (WGS) entry which is preliminary data.</text>
</comment>
<keyword evidence="3" id="KW-1185">Reference proteome</keyword>
<gene>
    <name evidence="2" type="ORF">EB796_015870</name>
</gene>
<dbReference type="EMBL" id="VXIV02002428">
    <property type="protein sequence ID" value="KAF6025825.1"/>
    <property type="molecule type" value="Genomic_DNA"/>
</dbReference>
<feature type="chain" id="PRO_5029725053" evidence="1">
    <location>
        <begin position="18"/>
        <end position="123"/>
    </location>
</feature>
<dbReference type="Proteomes" id="UP000593567">
    <property type="component" value="Unassembled WGS sequence"/>
</dbReference>
<evidence type="ECO:0000313" key="2">
    <source>
        <dbReference type="EMBL" id="KAF6025825.1"/>
    </source>
</evidence>
<evidence type="ECO:0000313" key="3">
    <source>
        <dbReference type="Proteomes" id="UP000593567"/>
    </source>
</evidence>
<accession>A0A7J7JI84</accession>
<reference evidence="2" key="1">
    <citation type="submission" date="2020-06" db="EMBL/GenBank/DDBJ databases">
        <title>Draft genome of Bugula neritina, a colonial animal packing powerful symbionts and potential medicines.</title>
        <authorList>
            <person name="Rayko M."/>
        </authorList>
    </citation>
    <scope>NUCLEOTIDE SEQUENCE [LARGE SCALE GENOMIC DNA]</scope>
    <source>
        <strain evidence="2">Kwan_BN1</strain>
    </source>
</reference>
<protein>
    <submittedName>
        <fullName evidence="2">Uncharacterized protein</fullName>
    </submittedName>
</protein>
<name>A0A7J7JI84_BUGNE</name>
<dbReference type="AlphaFoldDB" id="A0A7J7JI84"/>
<proteinExistence type="predicted"/>